<sequence>MSAQKWSDKNHTVLSPIFAFFSSIEHHNLSGGPAVVMNQTILMQFNIL</sequence>
<name>A0A0A8XR70_ARUDO</name>
<proteinExistence type="predicted"/>
<accession>A0A0A8XR70</accession>
<reference evidence="1" key="2">
    <citation type="journal article" date="2015" name="Data Brief">
        <title>Shoot transcriptome of the giant reed, Arundo donax.</title>
        <authorList>
            <person name="Barrero R.A."/>
            <person name="Guerrero F.D."/>
            <person name="Moolhuijzen P."/>
            <person name="Goolsby J.A."/>
            <person name="Tidwell J."/>
            <person name="Bellgard S.E."/>
            <person name="Bellgard M.I."/>
        </authorList>
    </citation>
    <scope>NUCLEOTIDE SEQUENCE</scope>
    <source>
        <tissue evidence="1">Shoot tissue taken approximately 20 cm above the soil surface</tissue>
    </source>
</reference>
<dbReference type="AlphaFoldDB" id="A0A0A8XR70"/>
<protein>
    <submittedName>
        <fullName evidence="1">Uncharacterized protein</fullName>
    </submittedName>
</protein>
<reference evidence="1" key="1">
    <citation type="submission" date="2014-09" db="EMBL/GenBank/DDBJ databases">
        <authorList>
            <person name="Magalhaes I.L.F."/>
            <person name="Oliveira U."/>
            <person name="Santos F.R."/>
            <person name="Vidigal T.H.D.A."/>
            <person name="Brescovit A.D."/>
            <person name="Santos A.J."/>
        </authorList>
    </citation>
    <scope>NUCLEOTIDE SEQUENCE</scope>
    <source>
        <tissue evidence="1">Shoot tissue taken approximately 20 cm above the soil surface</tissue>
    </source>
</reference>
<organism evidence="1">
    <name type="scientific">Arundo donax</name>
    <name type="common">Giant reed</name>
    <name type="synonym">Donax arundinaceus</name>
    <dbReference type="NCBI Taxonomy" id="35708"/>
    <lineage>
        <taxon>Eukaryota</taxon>
        <taxon>Viridiplantae</taxon>
        <taxon>Streptophyta</taxon>
        <taxon>Embryophyta</taxon>
        <taxon>Tracheophyta</taxon>
        <taxon>Spermatophyta</taxon>
        <taxon>Magnoliopsida</taxon>
        <taxon>Liliopsida</taxon>
        <taxon>Poales</taxon>
        <taxon>Poaceae</taxon>
        <taxon>PACMAD clade</taxon>
        <taxon>Arundinoideae</taxon>
        <taxon>Arundineae</taxon>
        <taxon>Arundo</taxon>
    </lineage>
</organism>
<evidence type="ECO:0000313" key="1">
    <source>
        <dbReference type="EMBL" id="JAD15263.1"/>
    </source>
</evidence>
<dbReference type="EMBL" id="GBRH01282632">
    <property type="protein sequence ID" value="JAD15263.1"/>
    <property type="molecule type" value="Transcribed_RNA"/>
</dbReference>